<reference evidence="1" key="1">
    <citation type="submission" date="2019-12" db="EMBL/GenBank/DDBJ databases">
        <title>Genome sequencing and annotation of Brassica cretica.</title>
        <authorList>
            <person name="Studholme D.J."/>
            <person name="Sarris P."/>
        </authorList>
    </citation>
    <scope>NUCLEOTIDE SEQUENCE</scope>
    <source>
        <strain evidence="1">PFS-109/04</strain>
        <tissue evidence="1">Leaf</tissue>
    </source>
</reference>
<evidence type="ECO:0000313" key="2">
    <source>
        <dbReference type="Proteomes" id="UP000712600"/>
    </source>
</evidence>
<dbReference type="EMBL" id="QGKX02001347">
    <property type="protein sequence ID" value="KAF3521953.1"/>
    <property type="molecule type" value="Genomic_DNA"/>
</dbReference>
<sequence length="246" mass="28256">MQIHETRVHRKNYVPTENVPRTLPTKLLTDLRRLSDEIPTDVKQSVGIPSELSNLKRLYNGHIYLSATVTWKKDAVSAPRVSRAHWRLNSMQRSSYVGIGLNAYRLSMCSSRYSRSMEIALSSMRRSWFRAREYKFFFPFSSRALEGSTSSFSSNGGEDFYGGNNVFRFLRWCCSVREISVWNETPFSNKCGREWGLSSPPEDARGRDLVIEVGPVVSCPPSPSSEVTRLKDEKSAFLCRRSREEY</sequence>
<organism evidence="1 2">
    <name type="scientific">Brassica cretica</name>
    <name type="common">Mustard</name>
    <dbReference type="NCBI Taxonomy" id="69181"/>
    <lineage>
        <taxon>Eukaryota</taxon>
        <taxon>Viridiplantae</taxon>
        <taxon>Streptophyta</taxon>
        <taxon>Embryophyta</taxon>
        <taxon>Tracheophyta</taxon>
        <taxon>Spermatophyta</taxon>
        <taxon>Magnoliopsida</taxon>
        <taxon>eudicotyledons</taxon>
        <taxon>Gunneridae</taxon>
        <taxon>Pentapetalae</taxon>
        <taxon>rosids</taxon>
        <taxon>malvids</taxon>
        <taxon>Brassicales</taxon>
        <taxon>Brassicaceae</taxon>
        <taxon>Brassiceae</taxon>
        <taxon>Brassica</taxon>
    </lineage>
</organism>
<name>A0A8S9PEL7_BRACR</name>
<dbReference type="AlphaFoldDB" id="A0A8S9PEL7"/>
<gene>
    <name evidence="1" type="ORF">F2Q69_00047343</name>
</gene>
<proteinExistence type="predicted"/>
<evidence type="ECO:0000313" key="1">
    <source>
        <dbReference type="EMBL" id="KAF3521953.1"/>
    </source>
</evidence>
<protein>
    <submittedName>
        <fullName evidence="1">Uncharacterized protein</fullName>
    </submittedName>
</protein>
<comment type="caution">
    <text evidence="1">The sequence shown here is derived from an EMBL/GenBank/DDBJ whole genome shotgun (WGS) entry which is preliminary data.</text>
</comment>
<accession>A0A8S9PEL7</accession>
<dbReference type="Proteomes" id="UP000712600">
    <property type="component" value="Unassembled WGS sequence"/>
</dbReference>